<comment type="subcellular location">
    <subcellularLocation>
        <location evidence="1 12">Cytoplasm</location>
    </subcellularLocation>
</comment>
<dbReference type="Pfam" id="PF10431">
    <property type="entry name" value="ClpB_D2-small"/>
    <property type="match status" value="1"/>
</dbReference>
<feature type="coiled-coil region" evidence="12">
    <location>
        <begin position="414"/>
        <end position="494"/>
    </location>
</feature>
<keyword evidence="8 11" id="KW-0143">Chaperone</keyword>
<dbReference type="GO" id="GO:0005524">
    <property type="term" value="F:ATP binding"/>
    <property type="evidence" value="ECO:0007669"/>
    <property type="project" value="UniProtKB-UniRule"/>
</dbReference>
<dbReference type="FunFam" id="3.40.50.300:FF:000010">
    <property type="entry name" value="Chaperone clpB 1, putative"/>
    <property type="match status" value="1"/>
</dbReference>
<dbReference type="GO" id="GO:0005737">
    <property type="term" value="C:cytoplasm"/>
    <property type="evidence" value="ECO:0007669"/>
    <property type="project" value="UniProtKB-SubCell"/>
</dbReference>
<dbReference type="InterPro" id="IPR003959">
    <property type="entry name" value="ATPase_AAA_core"/>
</dbReference>
<dbReference type="PRINTS" id="PR00300">
    <property type="entry name" value="CLPPROTEASEA"/>
</dbReference>
<evidence type="ECO:0000256" key="1">
    <source>
        <dbReference type="ARBA" id="ARBA00004496"/>
    </source>
</evidence>
<dbReference type="Pfam" id="PF07724">
    <property type="entry name" value="AAA_2"/>
    <property type="match status" value="1"/>
</dbReference>
<evidence type="ECO:0000313" key="15">
    <source>
        <dbReference type="Proteomes" id="UP000298860"/>
    </source>
</evidence>
<dbReference type="InterPro" id="IPR004176">
    <property type="entry name" value="Clp_R_N"/>
</dbReference>
<keyword evidence="7 12" id="KW-0175">Coiled coil</keyword>
<dbReference type="PANTHER" id="PTHR11638">
    <property type="entry name" value="ATP-DEPENDENT CLP PROTEASE"/>
    <property type="match status" value="1"/>
</dbReference>
<name>A0A4D4JFR6_9PSEU</name>
<dbReference type="InterPro" id="IPR017730">
    <property type="entry name" value="Chaperonin_ClpB"/>
</dbReference>
<dbReference type="PROSITE" id="PS51903">
    <property type="entry name" value="CLP_R"/>
    <property type="match status" value="1"/>
</dbReference>
<evidence type="ECO:0000256" key="10">
    <source>
        <dbReference type="PROSITE-ProRule" id="PRU01251"/>
    </source>
</evidence>
<evidence type="ECO:0000256" key="11">
    <source>
        <dbReference type="RuleBase" id="RU004432"/>
    </source>
</evidence>
<evidence type="ECO:0000256" key="4">
    <source>
        <dbReference type="ARBA" id="ARBA00022741"/>
    </source>
</evidence>
<accession>A0A4D4JFR6</accession>
<sequence length="871" mass="94699">MDAFNPTTKTQQAISAAVQAASVGGNPEVTPVHLLSALLAQSDGITTPLLAAVGADPAQVRTELERLAHTLPSATGATVSAPQLSRDSGRVLSHAQQLATEMGDEYVSTEHLLVGLAEEGGRVADLLRRHGATPDALREAFTKVRGSARVTSPDPESTYQALEKYGVDLTQRARDGKLDPVIGRDAEIRRVVQVLSRRTKNNPVLIGEPGVGKTAIVEGLAQRIVAGDVPESLRGKRVVALDLGAMVAGAKYRGEFEERLKAVLKEITDAAGQIITFIDELHTIVGAGATGESAMDAGNMIKPMLARGELRMVGATTLDEYREHIEKDAALERRFQQVLVGEPSVADTIGILRGLKERYEVHHGVRITDAALVAAAALSDRYITARFLPDKAIDLVDEAASRLRMEIDSRPVEIDEVERAVRRLEIEEMALSKEDDPASRERLAALRAELADRREQLSELTARWQREKDGIERVRELKEQLESLRGESERAERDGDLGKAAELRYGRIPALEKELEAATAATENSPEHPVMLKEEVGPDDVADVVSAWTGIPAGRLLEGETAKLLRMEEALSQRVVGQAEAVRSVSDAVRRARAGVADPNRPSGSFLFLGPTGVGKTELAKALAEFLFDDERAMIRIDMSEYGEKHSVARLVGAPPGYVGYEQGGQLTESVRRRPYSVVLLDEVEKAHPDVFDVLLQVLDDGRLTDGQGRTVDFRNTILVLTSNLGSQAIADPNLDDRQRTDAVMAVVRQHFKPEFLNRLDDVVVFHALATEELTAIVDIQVHELGTRLAQRRLSLDVTPAARDWLAINGFDPVYGARPLRRLVQTAIGDPLAKELLAGEIRDGDTVRVDVSDDNSGLIVGRAEQPAVSHG</sequence>
<dbReference type="Gene3D" id="3.40.50.300">
    <property type="entry name" value="P-loop containing nucleotide triphosphate hydrolases"/>
    <property type="match status" value="3"/>
</dbReference>
<dbReference type="CDD" id="cd19499">
    <property type="entry name" value="RecA-like_ClpB_Hsp104-like"/>
    <property type="match status" value="1"/>
</dbReference>
<dbReference type="SMART" id="SM01086">
    <property type="entry name" value="ClpB_D2-small"/>
    <property type="match status" value="1"/>
</dbReference>
<keyword evidence="5 11" id="KW-0067">ATP-binding</keyword>
<evidence type="ECO:0000259" key="13">
    <source>
        <dbReference type="PROSITE" id="PS51903"/>
    </source>
</evidence>
<dbReference type="InterPro" id="IPR001270">
    <property type="entry name" value="ClpA/B"/>
</dbReference>
<dbReference type="GO" id="GO:0034605">
    <property type="term" value="P:cellular response to heat"/>
    <property type="evidence" value="ECO:0007669"/>
    <property type="project" value="TreeGrafter"/>
</dbReference>
<dbReference type="NCBIfam" id="TIGR03346">
    <property type="entry name" value="chaperone_ClpB"/>
    <property type="match status" value="1"/>
</dbReference>
<keyword evidence="4 11" id="KW-0547">Nucleotide-binding</keyword>
<gene>
    <name evidence="12 14" type="primary">clpB</name>
    <name evidence="14" type="ORF">GTS_48790</name>
</gene>
<evidence type="ECO:0000256" key="12">
    <source>
        <dbReference type="RuleBase" id="RU362034"/>
    </source>
</evidence>
<organism evidence="14 15">
    <name type="scientific">Gandjariella thermophila</name>
    <dbReference type="NCBI Taxonomy" id="1931992"/>
    <lineage>
        <taxon>Bacteria</taxon>
        <taxon>Bacillati</taxon>
        <taxon>Actinomycetota</taxon>
        <taxon>Actinomycetes</taxon>
        <taxon>Pseudonocardiales</taxon>
        <taxon>Pseudonocardiaceae</taxon>
        <taxon>Gandjariella</taxon>
    </lineage>
</organism>
<comment type="subunit">
    <text evidence="9">Homohexamer. The oligomerization is ATP-dependent.</text>
</comment>
<evidence type="ECO:0000256" key="8">
    <source>
        <dbReference type="ARBA" id="ARBA00023186"/>
    </source>
</evidence>
<proteinExistence type="inferred from homology"/>
<evidence type="ECO:0000313" key="14">
    <source>
        <dbReference type="EMBL" id="GDY33246.1"/>
    </source>
</evidence>
<dbReference type="FunFam" id="3.40.50.300:FF:000025">
    <property type="entry name" value="ATP-dependent Clp protease subunit"/>
    <property type="match status" value="1"/>
</dbReference>
<dbReference type="Pfam" id="PF17871">
    <property type="entry name" value="AAA_lid_9"/>
    <property type="match status" value="1"/>
</dbReference>
<comment type="function">
    <text evidence="12">Part of a stress-induced multi-chaperone system, it is involved in the recovery of the cell from heat-induced damage, in cooperation with DnaK, DnaJ and GrpE.</text>
</comment>
<dbReference type="InterPro" id="IPR003593">
    <property type="entry name" value="AAA+_ATPase"/>
</dbReference>
<feature type="domain" description="Clp R" evidence="13">
    <location>
        <begin position="1"/>
        <end position="147"/>
    </location>
</feature>
<evidence type="ECO:0000256" key="5">
    <source>
        <dbReference type="ARBA" id="ARBA00022840"/>
    </source>
</evidence>
<comment type="caution">
    <text evidence="14">The sequence shown here is derived from an EMBL/GenBank/DDBJ whole genome shotgun (WGS) entry which is preliminary data.</text>
</comment>
<keyword evidence="12" id="KW-0963">Cytoplasm</keyword>
<dbReference type="InterPro" id="IPR028299">
    <property type="entry name" value="ClpA/B_CS2"/>
</dbReference>
<comment type="similarity">
    <text evidence="2 11">Belongs to the ClpA/ClpB family.</text>
</comment>
<evidence type="ECO:0000256" key="3">
    <source>
        <dbReference type="ARBA" id="ARBA00022737"/>
    </source>
</evidence>
<dbReference type="CDD" id="cd00009">
    <property type="entry name" value="AAA"/>
    <property type="match status" value="1"/>
</dbReference>
<reference evidence="15" key="1">
    <citation type="submission" date="2019-04" db="EMBL/GenBank/DDBJ databases">
        <title>Draft genome sequence of Pseudonocardiaceae bacterium SL3-2-4.</title>
        <authorList>
            <person name="Ningsih F."/>
            <person name="Yokota A."/>
            <person name="Sakai Y."/>
            <person name="Nanatani K."/>
            <person name="Yabe S."/>
            <person name="Oetari A."/>
            <person name="Sjamsuridzal W."/>
        </authorList>
    </citation>
    <scope>NUCLEOTIDE SEQUENCE [LARGE SCALE GENOMIC DNA]</scope>
    <source>
        <strain evidence="15">SL3-2-4</strain>
    </source>
</reference>
<dbReference type="InterPro" id="IPR050130">
    <property type="entry name" value="ClpA_ClpB"/>
</dbReference>
<protein>
    <recommendedName>
        <fullName evidence="12">Chaperone protein ClpB</fullName>
    </recommendedName>
</protein>
<dbReference type="OrthoDB" id="9803641at2"/>
<keyword evidence="6 12" id="KW-0346">Stress response</keyword>
<dbReference type="PANTHER" id="PTHR11638:SF18">
    <property type="entry name" value="HEAT SHOCK PROTEIN 104"/>
    <property type="match status" value="1"/>
</dbReference>
<keyword evidence="15" id="KW-1185">Reference proteome</keyword>
<dbReference type="FunFam" id="3.40.50.300:FF:000120">
    <property type="entry name" value="ATP-dependent chaperone ClpB"/>
    <property type="match status" value="1"/>
</dbReference>
<dbReference type="Proteomes" id="UP000298860">
    <property type="component" value="Unassembled WGS sequence"/>
</dbReference>
<dbReference type="FunFam" id="1.10.8.60:FF:000017">
    <property type="entry name" value="ATP-dependent chaperone ClpB"/>
    <property type="match status" value="1"/>
</dbReference>
<evidence type="ECO:0000256" key="2">
    <source>
        <dbReference type="ARBA" id="ARBA00008675"/>
    </source>
</evidence>
<dbReference type="AlphaFoldDB" id="A0A4D4JFR6"/>
<dbReference type="Gene3D" id="1.10.8.60">
    <property type="match status" value="1"/>
</dbReference>
<dbReference type="Pfam" id="PF02861">
    <property type="entry name" value="Clp_N"/>
    <property type="match status" value="1"/>
</dbReference>
<comment type="subunit">
    <text evidence="12">Homohexamer; The oligomerization is ATP-dependent.</text>
</comment>
<dbReference type="InterPro" id="IPR018368">
    <property type="entry name" value="ClpA/B_CS1"/>
</dbReference>
<dbReference type="GO" id="GO:0042026">
    <property type="term" value="P:protein refolding"/>
    <property type="evidence" value="ECO:0007669"/>
    <property type="project" value="UniProtKB-UniRule"/>
</dbReference>
<dbReference type="Gene3D" id="1.10.1780.10">
    <property type="entry name" value="Clp, N-terminal domain"/>
    <property type="match status" value="1"/>
</dbReference>
<evidence type="ECO:0000256" key="9">
    <source>
        <dbReference type="ARBA" id="ARBA00026057"/>
    </source>
</evidence>
<dbReference type="SUPFAM" id="SSF52540">
    <property type="entry name" value="P-loop containing nucleoside triphosphate hydrolases"/>
    <property type="match status" value="2"/>
</dbReference>
<keyword evidence="3 10" id="KW-0677">Repeat</keyword>
<dbReference type="PROSITE" id="PS00870">
    <property type="entry name" value="CLPAB_1"/>
    <property type="match status" value="1"/>
</dbReference>
<dbReference type="InterPro" id="IPR036628">
    <property type="entry name" value="Clp_N_dom_sf"/>
</dbReference>
<dbReference type="SUPFAM" id="SSF81923">
    <property type="entry name" value="Double Clp-N motif"/>
    <property type="match status" value="1"/>
</dbReference>
<dbReference type="Pfam" id="PF00004">
    <property type="entry name" value="AAA"/>
    <property type="match status" value="1"/>
</dbReference>
<dbReference type="EMBL" id="BJFL01000037">
    <property type="protein sequence ID" value="GDY33246.1"/>
    <property type="molecule type" value="Genomic_DNA"/>
</dbReference>
<dbReference type="InterPro" id="IPR041546">
    <property type="entry name" value="ClpA/ClpB_AAA_lid"/>
</dbReference>
<dbReference type="SMART" id="SM00382">
    <property type="entry name" value="AAA"/>
    <property type="match status" value="2"/>
</dbReference>
<dbReference type="InterPro" id="IPR027417">
    <property type="entry name" value="P-loop_NTPase"/>
</dbReference>
<dbReference type="InterPro" id="IPR019489">
    <property type="entry name" value="Clp_ATPase_C"/>
</dbReference>
<evidence type="ECO:0000256" key="7">
    <source>
        <dbReference type="ARBA" id="ARBA00023054"/>
    </source>
</evidence>
<evidence type="ECO:0000256" key="6">
    <source>
        <dbReference type="ARBA" id="ARBA00023016"/>
    </source>
</evidence>
<dbReference type="RefSeq" id="WP_137816208.1">
    <property type="nucleotide sequence ID" value="NZ_BJFL01000037.1"/>
</dbReference>
<dbReference type="PROSITE" id="PS00871">
    <property type="entry name" value="CLPAB_2"/>
    <property type="match status" value="1"/>
</dbReference>
<dbReference type="GO" id="GO:0016887">
    <property type="term" value="F:ATP hydrolysis activity"/>
    <property type="evidence" value="ECO:0007669"/>
    <property type="project" value="InterPro"/>
</dbReference>